<evidence type="ECO:0000256" key="8">
    <source>
        <dbReference type="SAM" id="MobiDB-lite"/>
    </source>
</evidence>
<dbReference type="InterPro" id="IPR044280">
    <property type="entry name" value="Hac1/HY5"/>
</dbReference>
<keyword evidence="5" id="KW-0804">Transcription</keyword>
<protein>
    <submittedName>
        <fullName evidence="10">Transcription factor that binds to CRE motif</fullName>
    </submittedName>
</protein>
<evidence type="ECO:0000259" key="9">
    <source>
        <dbReference type="PROSITE" id="PS50217"/>
    </source>
</evidence>
<feature type="compositionally biased region" description="Polar residues" evidence="8">
    <location>
        <begin position="9"/>
        <end position="29"/>
    </location>
</feature>
<evidence type="ECO:0000256" key="1">
    <source>
        <dbReference type="ARBA" id="ARBA00004123"/>
    </source>
</evidence>
<feature type="compositionally biased region" description="Basic and acidic residues" evidence="8">
    <location>
        <begin position="133"/>
        <end position="147"/>
    </location>
</feature>
<feature type="region of interest" description="Disordered" evidence="8">
    <location>
        <begin position="246"/>
        <end position="278"/>
    </location>
</feature>
<feature type="domain" description="BZIP" evidence="9">
    <location>
        <begin position="139"/>
        <end position="194"/>
    </location>
</feature>
<evidence type="ECO:0000256" key="6">
    <source>
        <dbReference type="ARBA" id="ARBA00023230"/>
    </source>
</evidence>
<dbReference type="InterPro" id="IPR004827">
    <property type="entry name" value="bZIP"/>
</dbReference>
<keyword evidence="11" id="KW-1185">Reference proteome</keyword>
<dbReference type="PROSITE" id="PS50217">
    <property type="entry name" value="BZIP"/>
    <property type="match status" value="1"/>
</dbReference>
<proteinExistence type="inferred from homology"/>
<evidence type="ECO:0000256" key="7">
    <source>
        <dbReference type="ARBA" id="ARBA00023242"/>
    </source>
</evidence>
<evidence type="ECO:0000313" key="10">
    <source>
        <dbReference type="EMBL" id="CAK7273498.1"/>
    </source>
</evidence>
<keyword evidence="4" id="KW-0238">DNA-binding</keyword>
<evidence type="ECO:0000256" key="5">
    <source>
        <dbReference type="ARBA" id="ARBA00023163"/>
    </source>
</evidence>
<keyword evidence="3" id="KW-0805">Transcription regulation</keyword>
<dbReference type="Gene3D" id="1.20.5.170">
    <property type="match status" value="1"/>
</dbReference>
<feature type="region of interest" description="Disordered" evidence="8">
    <location>
        <begin position="88"/>
        <end position="159"/>
    </location>
</feature>
<evidence type="ECO:0000256" key="3">
    <source>
        <dbReference type="ARBA" id="ARBA00023015"/>
    </source>
</evidence>
<evidence type="ECO:0000256" key="4">
    <source>
        <dbReference type="ARBA" id="ARBA00023125"/>
    </source>
</evidence>
<dbReference type="SMART" id="SM00338">
    <property type="entry name" value="BRLZ"/>
    <property type="match status" value="1"/>
</dbReference>
<feature type="region of interest" description="Disordered" evidence="8">
    <location>
        <begin position="1"/>
        <end position="32"/>
    </location>
</feature>
<keyword evidence="7" id="KW-0539">Nucleus</keyword>
<dbReference type="CDD" id="cd14710">
    <property type="entry name" value="bZIP_HAC1-like"/>
    <property type="match status" value="1"/>
</dbReference>
<reference evidence="10 11" key="1">
    <citation type="submission" date="2024-01" db="EMBL/GenBank/DDBJ databases">
        <authorList>
            <person name="Allen C."/>
            <person name="Tagirdzhanova G."/>
        </authorList>
    </citation>
    <scope>NUCLEOTIDE SEQUENCE [LARGE SCALE GENOMIC DNA]</scope>
    <source>
        <strain evidence="10 11">CBS 119000</strain>
    </source>
</reference>
<accession>A0ABP0DYW8</accession>
<dbReference type="SUPFAM" id="SSF57959">
    <property type="entry name" value="Leucine zipper domain"/>
    <property type="match status" value="1"/>
</dbReference>
<organism evidence="10 11">
    <name type="scientific">Sporothrix epigloea</name>
    <dbReference type="NCBI Taxonomy" id="1892477"/>
    <lineage>
        <taxon>Eukaryota</taxon>
        <taxon>Fungi</taxon>
        <taxon>Dikarya</taxon>
        <taxon>Ascomycota</taxon>
        <taxon>Pezizomycotina</taxon>
        <taxon>Sordariomycetes</taxon>
        <taxon>Sordariomycetidae</taxon>
        <taxon>Ophiostomatales</taxon>
        <taxon>Ophiostomataceae</taxon>
        <taxon>Sporothrix</taxon>
    </lineage>
</organism>
<dbReference type="InterPro" id="IPR046347">
    <property type="entry name" value="bZIP_sf"/>
</dbReference>
<dbReference type="PANTHER" id="PTHR46714:SF6">
    <property type="entry name" value="TRANSCRIPTIONAL ACTIVATOR HAC1"/>
    <property type="match status" value="1"/>
</dbReference>
<comment type="caution">
    <text evidence="10">The sequence shown here is derived from an EMBL/GenBank/DDBJ whole genome shotgun (WGS) entry which is preliminary data.</text>
</comment>
<feature type="compositionally biased region" description="Polar residues" evidence="8">
    <location>
        <begin position="256"/>
        <end position="272"/>
    </location>
</feature>
<sequence length="445" mass="47486">MEAIRDTPSLPTASRQLEIKTSPTDSLLSEPSDVYPSLFCGSSVASSAAATPADTGDVDVIDFASETGAFTGSLASLAEEALDDLTPLAAADTDNTGLDTSPATGKKPTKKRKSWGQVLPEPKTNLPPRKRAKTEDEKEQRRVERVLRNRRAAQSSRERKRLEVEALEIRNRELEEQLARVRKENSMLYEQLTQAQGTSAVISAAATPVTMSQELFSSQNGCLFTAKSESGLGPLLSSATINPVSLSPALHPTPDPSNTLSSVDAQEPSFQDESAKSPRKIKMEALPEEVQIWSLAPEVIAANGPSSSIAAKLDVSPDMTHRPAATLCPDLQCLSGETSQAWTDFSVLPATKPDSFAVECGYLDSPDSSDCDYDYLAGSDAIAAIDGSEFNIDDFINADESNQPSGGESLFDDCCLQAVRPASLCFAAQIAPEDPNLQPHAGASY</sequence>
<name>A0ABP0DYW8_9PEZI</name>
<dbReference type="PANTHER" id="PTHR46714">
    <property type="entry name" value="TRANSCRIPTIONAL ACTIVATOR HAC1"/>
    <property type="match status" value="1"/>
</dbReference>
<dbReference type="EMBL" id="CAWUON010000113">
    <property type="protein sequence ID" value="CAK7273498.1"/>
    <property type="molecule type" value="Genomic_DNA"/>
</dbReference>
<keyword evidence="6" id="KW-0834">Unfolded protein response</keyword>
<gene>
    <name evidence="10" type="primary">HAC1</name>
    <name evidence="10" type="ORF">SEPCBS119000_005689</name>
</gene>
<evidence type="ECO:0000313" key="11">
    <source>
        <dbReference type="Proteomes" id="UP001642502"/>
    </source>
</evidence>
<comment type="subcellular location">
    <subcellularLocation>
        <location evidence="1">Nucleus</location>
    </subcellularLocation>
</comment>
<dbReference type="Proteomes" id="UP001642502">
    <property type="component" value="Unassembled WGS sequence"/>
</dbReference>
<comment type="similarity">
    <text evidence="2">Belongs to the bZIP family.</text>
</comment>
<evidence type="ECO:0000256" key="2">
    <source>
        <dbReference type="ARBA" id="ARBA00007163"/>
    </source>
</evidence>